<comment type="caution">
    <text evidence="1">The sequence shown here is derived from an EMBL/GenBank/DDBJ whole genome shotgun (WGS) entry which is preliminary data.</text>
</comment>
<proteinExistence type="predicted"/>
<evidence type="ECO:0000313" key="2">
    <source>
        <dbReference type="Proteomes" id="UP000747110"/>
    </source>
</evidence>
<accession>A0A8J4CB44</accession>
<evidence type="ECO:0000313" key="1">
    <source>
        <dbReference type="EMBL" id="GIL75216.1"/>
    </source>
</evidence>
<reference evidence="1" key="1">
    <citation type="journal article" date="2021" name="Proc. Natl. Acad. Sci. U.S.A.">
        <title>Three genomes in the algal genus Volvox reveal the fate of a haploid sex-determining region after a transition to homothallism.</title>
        <authorList>
            <person name="Yamamoto K."/>
            <person name="Hamaji T."/>
            <person name="Kawai-Toyooka H."/>
            <person name="Matsuzaki R."/>
            <person name="Takahashi F."/>
            <person name="Nishimura Y."/>
            <person name="Kawachi M."/>
            <person name="Noguchi H."/>
            <person name="Minakuchi Y."/>
            <person name="Umen J.G."/>
            <person name="Toyoda A."/>
            <person name="Nozaki H."/>
        </authorList>
    </citation>
    <scope>NUCLEOTIDE SEQUENCE</scope>
    <source>
        <strain evidence="1">NIES-3786</strain>
    </source>
</reference>
<keyword evidence="2" id="KW-1185">Reference proteome</keyword>
<sequence>MLGGSVLADAARFGSYAHRVYQSWSNLSAPEHVSSVVENAARPTGRRLVKILTLDHAVPIMGKQMRAPYYPVTMAACQLWPSIQARWVARVFRRSRASARPCSTATRESMRPHQSSSVSVHWDWRRTVQRSLACLRMSGGPC</sequence>
<gene>
    <name evidence="1" type="ORF">Vretifemale_5051</name>
</gene>
<dbReference type="EMBL" id="BNCP01000007">
    <property type="protein sequence ID" value="GIL75216.1"/>
    <property type="molecule type" value="Genomic_DNA"/>
</dbReference>
<dbReference type="AlphaFoldDB" id="A0A8J4CB44"/>
<name>A0A8J4CB44_9CHLO</name>
<dbReference type="Proteomes" id="UP000747110">
    <property type="component" value="Unassembled WGS sequence"/>
</dbReference>
<protein>
    <submittedName>
        <fullName evidence="1">Uncharacterized protein</fullName>
    </submittedName>
</protein>
<organism evidence="1 2">
    <name type="scientific">Volvox reticuliferus</name>
    <dbReference type="NCBI Taxonomy" id="1737510"/>
    <lineage>
        <taxon>Eukaryota</taxon>
        <taxon>Viridiplantae</taxon>
        <taxon>Chlorophyta</taxon>
        <taxon>core chlorophytes</taxon>
        <taxon>Chlorophyceae</taxon>
        <taxon>CS clade</taxon>
        <taxon>Chlamydomonadales</taxon>
        <taxon>Volvocaceae</taxon>
        <taxon>Volvox</taxon>
    </lineage>
</organism>